<sequence length="147" mass="16682">MADAERQQERQQEESQFEREAATILIIRWAIFAGIALILLVWFIGGYIHARVRMRKGLPPLGYHRWFYPRNQRTYMATNVDYAQMPYGAHPPAYNYGSAPQLAPEKTEAWQAQQYTRDTYGASPVAEAGAAPVPPQSAYIPRAAPQI</sequence>
<dbReference type="InterPro" id="IPR020999">
    <property type="entry name" value="Chitin_synth_reg_RCR"/>
</dbReference>
<feature type="transmembrane region" description="Helical" evidence="1">
    <location>
        <begin position="26"/>
        <end position="48"/>
    </location>
</feature>
<keyword evidence="1" id="KW-0472">Membrane</keyword>
<keyword evidence="3" id="KW-1185">Reference proteome</keyword>
<evidence type="ECO:0000313" key="3">
    <source>
        <dbReference type="Proteomes" id="UP001583193"/>
    </source>
</evidence>
<comment type="caution">
    <text evidence="2">The sequence shown here is derived from an EMBL/GenBank/DDBJ whole genome shotgun (WGS) entry which is preliminary data.</text>
</comment>
<keyword evidence="1" id="KW-1133">Transmembrane helix</keyword>
<evidence type="ECO:0000256" key="1">
    <source>
        <dbReference type="SAM" id="Phobius"/>
    </source>
</evidence>
<organism evidence="2 3">
    <name type="scientific">Paecilomyces lecythidis</name>
    <dbReference type="NCBI Taxonomy" id="3004212"/>
    <lineage>
        <taxon>Eukaryota</taxon>
        <taxon>Fungi</taxon>
        <taxon>Dikarya</taxon>
        <taxon>Ascomycota</taxon>
        <taxon>Pezizomycotina</taxon>
        <taxon>Eurotiomycetes</taxon>
        <taxon>Eurotiomycetidae</taxon>
        <taxon>Eurotiales</taxon>
        <taxon>Thermoascaceae</taxon>
        <taxon>Paecilomyces</taxon>
    </lineage>
</organism>
<gene>
    <name evidence="2" type="ORF">Plec18167_002543</name>
</gene>
<dbReference type="Proteomes" id="UP001583193">
    <property type="component" value="Unassembled WGS sequence"/>
</dbReference>
<dbReference type="Pfam" id="PF12273">
    <property type="entry name" value="RCR"/>
    <property type="match status" value="1"/>
</dbReference>
<protein>
    <submittedName>
        <fullName evidence="2">Uncharacterized protein</fullName>
    </submittedName>
</protein>
<evidence type="ECO:0000313" key="2">
    <source>
        <dbReference type="EMBL" id="KAL1883539.1"/>
    </source>
</evidence>
<name>A0ABR3Y5I2_9EURO</name>
<dbReference type="EMBL" id="JAVDPF010000005">
    <property type="protein sequence ID" value="KAL1883539.1"/>
    <property type="molecule type" value="Genomic_DNA"/>
</dbReference>
<reference evidence="2 3" key="1">
    <citation type="journal article" date="2024" name="IMA Fungus">
        <title>IMA Genome - F19 : A genome assembly and annotation guide to empower mycologists, including annotated draft genome sequences of Ceratocystis pirilliformis, Diaporthe australafricana, Fusarium ophioides, Paecilomyces lecythidis, and Sporothrix stenoceras.</title>
        <authorList>
            <person name="Aylward J."/>
            <person name="Wilson A.M."/>
            <person name="Visagie C.M."/>
            <person name="Spraker J."/>
            <person name="Barnes I."/>
            <person name="Buitendag C."/>
            <person name="Ceriani C."/>
            <person name="Del Mar Angel L."/>
            <person name="du Plessis D."/>
            <person name="Fuchs T."/>
            <person name="Gasser K."/>
            <person name="Kramer D."/>
            <person name="Li W."/>
            <person name="Munsamy K."/>
            <person name="Piso A."/>
            <person name="Price J.L."/>
            <person name="Sonnekus B."/>
            <person name="Thomas C."/>
            <person name="van der Nest A."/>
            <person name="van Dijk A."/>
            <person name="van Heerden A."/>
            <person name="van Vuuren N."/>
            <person name="Yilmaz N."/>
            <person name="Duong T.A."/>
            <person name="van der Merwe N.A."/>
            <person name="Wingfield M.J."/>
            <person name="Wingfield B.D."/>
        </authorList>
    </citation>
    <scope>NUCLEOTIDE SEQUENCE [LARGE SCALE GENOMIC DNA]</scope>
    <source>
        <strain evidence="2 3">CMW 18167</strain>
    </source>
</reference>
<keyword evidence="1" id="KW-0812">Transmembrane</keyword>
<proteinExistence type="predicted"/>
<accession>A0ABR3Y5I2</accession>